<sequence length="475" mass="54202">MANSQLKPHAILFPLPYQGHINPFVNLAIKLASKGFTITFVHFEFVHQRLSKSQNSNTNNEIDFFSEARKSGLDIRYTTINDGFPREFDRLNNYDKFWKSLLQDFPARVDEFIGEILQSEQSMVTFLIADTFFSWPPTIAKKYNIVNVSFFTQPALAYSMGYHLDILRENGHYPLKERVVEEINYIPGVKSISTKDLMHFLKEGEIKTMQHEVCSRAFQEVKKADFVLHNTVQELESETLDDLNKKQPNYAIGPISSFHTKITVSKSLWSESECTKWLESKPLNSVLYVSFGSVAQTNKHVIQEIAHGLLLSQVNFIWVVRENIVKSDCTNILPDGFKDEIGDKGLVIPWCNQIMLLSSSKVGGFLTHCGWNSTIESILCSKPMICYPIEYDQPSVRKLVVDDWKIGINLHDGDLIHRDEVAEKIRNLMSGTGSLGLKQEIEKVRNILSEATEKDGSSERNFGKFVKDLKARIHA</sequence>
<dbReference type="Pfam" id="PF00201">
    <property type="entry name" value="UDPGT"/>
    <property type="match status" value="1"/>
</dbReference>
<evidence type="ECO:0000256" key="1">
    <source>
        <dbReference type="ARBA" id="ARBA00009995"/>
    </source>
</evidence>
<dbReference type="CDD" id="cd03784">
    <property type="entry name" value="GT1_Gtf-like"/>
    <property type="match status" value="1"/>
</dbReference>
<evidence type="ECO:0000256" key="2">
    <source>
        <dbReference type="ARBA" id="ARBA00022676"/>
    </source>
</evidence>
<proteinExistence type="inferred from homology"/>
<reference evidence="6 7" key="1">
    <citation type="submission" date="2024-12" db="EMBL/GenBank/DDBJ databases">
        <title>The unique morphological basis and parallel evolutionary history of personate flowers in Penstemon.</title>
        <authorList>
            <person name="Depatie T.H."/>
            <person name="Wessinger C.A."/>
        </authorList>
    </citation>
    <scope>NUCLEOTIDE SEQUENCE [LARGE SCALE GENOMIC DNA]</scope>
    <source>
        <strain evidence="6">WTNN_2</strain>
        <tissue evidence="6">Leaf</tissue>
    </source>
</reference>
<evidence type="ECO:0000256" key="5">
    <source>
        <dbReference type="RuleBase" id="RU362057"/>
    </source>
</evidence>
<protein>
    <recommendedName>
        <fullName evidence="5">Glycosyltransferase</fullName>
        <ecNumber evidence="5">2.4.1.-</ecNumber>
    </recommendedName>
</protein>
<evidence type="ECO:0000313" key="6">
    <source>
        <dbReference type="EMBL" id="KAL3825880.1"/>
    </source>
</evidence>
<name>A0ABD3SND5_9LAMI</name>
<evidence type="ECO:0000313" key="7">
    <source>
        <dbReference type="Proteomes" id="UP001634393"/>
    </source>
</evidence>
<dbReference type="InterPro" id="IPR035595">
    <property type="entry name" value="UDP_glycos_trans_CS"/>
</dbReference>
<keyword evidence="2 4" id="KW-0328">Glycosyltransferase</keyword>
<dbReference type="GO" id="GO:0016138">
    <property type="term" value="P:glycoside biosynthetic process"/>
    <property type="evidence" value="ECO:0007669"/>
    <property type="project" value="UniProtKB-ARBA"/>
</dbReference>
<keyword evidence="7" id="KW-1185">Reference proteome</keyword>
<dbReference type="EMBL" id="JBJXBP010000006">
    <property type="protein sequence ID" value="KAL3825880.1"/>
    <property type="molecule type" value="Genomic_DNA"/>
</dbReference>
<dbReference type="PANTHER" id="PTHR11926">
    <property type="entry name" value="GLUCOSYL/GLUCURONOSYL TRANSFERASES"/>
    <property type="match status" value="1"/>
</dbReference>
<dbReference type="PANTHER" id="PTHR11926:SF774">
    <property type="entry name" value="UDP-GLYCOSYLTRANSFERASE 85A1-RELATED"/>
    <property type="match status" value="1"/>
</dbReference>
<comment type="similarity">
    <text evidence="1 4">Belongs to the UDP-glycosyltransferase family.</text>
</comment>
<dbReference type="Gene3D" id="3.40.50.2000">
    <property type="entry name" value="Glycogen Phosphorylase B"/>
    <property type="match status" value="2"/>
</dbReference>
<dbReference type="EC" id="2.4.1.-" evidence="5"/>
<dbReference type="PROSITE" id="PS00375">
    <property type="entry name" value="UDPGT"/>
    <property type="match status" value="1"/>
</dbReference>
<evidence type="ECO:0000256" key="3">
    <source>
        <dbReference type="ARBA" id="ARBA00022679"/>
    </source>
</evidence>
<dbReference type="Proteomes" id="UP001634393">
    <property type="component" value="Unassembled WGS sequence"/>
</dbReference>
<accession>A0ABD3SND5</accession>
<keyword evidence="3 4" id="KW-0808">Transferase</keyword>
<dbReference type="GO" id="GO:0016757">
    <property type="term" value="F:glycosyltransferase activity"/>
    <property type="evidence" value="ECO:0007669"/>
    <property type="project" value="UniProtKB-KW"/>
</dbReference>
<dbReference type="AlphaFoldDB" id="A0ABD3SND5"/>
<dbReference type="InterPro" id="IPR002213">
    <property type="entry name" value="UDP_glucos_trans"/>
</dbReference>
<dbReference type="FunFam" id="3.40.50.2000:FF:000060">
    <property type="entry name" value="Glycosyltransferase"/>
    <property type="match status" value="1"/>
</dbReference>
<evidence type="ECO:0000256" key="4">
    <source>
        <dbReference type="RuleBase" id="RU003718"/>
    </source>
</evidence>
<comment type="caution">
    <text evidence="6">The sequence shown here is derived from an EMBL/GenBank/DDBJ whole genome shotgun (WGS) entry which is preliminary data.</text>
</comment>
<dbReference type="SUPFAM" id="SSF53756">
    <property type="entry name" value="UDP-Glycosyltransferase/glycogen phosphorylase"/>
    <property type="match status" value="1"/>
</dbReference>
<gene>
    <name evidence="6" type="ORF">ACJIZ3_021909</name>
</gene>
<organism evidence="6 7">
    <name type="scientific">Penstemon smallii</name>
    <dbReference type="NCBI Taxonomy" id="265156"/>
    <lineage>
        <taxon>Eukaryota</taxon>
        <taxon>Viridiplantae</taxon>
        <taxon>Streptophyta</taxon>
        <taxon>Embryophyta</taxon>
        <taxon>Tracheophyta</taxon>
        <taxon>Spermatophyta</taxon>
        <taxon>Magnoliopsida</taxon>
        <taxon>eudicotyledons</taxon>
        <taxon>Gunneridae</taxon>
        <taxon>Pentapetalae</taxon>
        <taxon>asterids</taxon>
        <taxon>lamiids</taxon>
        <taxon>Lamiales</taxon>
        <taxon>Plantaginaceae</taxon>
        <taxon>Cheloneae</taxon>
        <taxon>Penstemon</taxon>
    </lineage>
</organism>